<feature type="transmembrane region" description="Helical" evidence="7">
    <location>
        <begin position="91"/>
        <end position="112"/>
    </location>
</feature>
<feature type="transmembrane region" description="Helical" evidence="7">
    <location>
        <begin position="133"/>
        <end position="159"/>
    </location>
</feature>
<keyword evidence="5 7" id="KW-0472">Membrane</keyword>
<accession>A0ABT0VM75</accession>
<keyword evidence="2" id="KW-1003">Cell membrane</keyword>
<reference evidence="8" key="1">
    <citation type="submission" date="2021-04" db="EMBL/GenBank/DDBJ databases">
        <title>Taxonomic assessment of Weissella genus.</title>
        <authorList>
            <person name="Fanelli F."/>
            <person name="Chieffi D."/>
            <person name="Dell'Aquila A."/>
            <person name="Gyu-Sung C."/>
            <person name="Franz C.M.A.P."/>
            <person name="Fusco V."/>
        </authorList>
    </citation>
    <scope>NUCLEOTIDE SEQUENCE</scope>
    <source>
        <strain evidence="8">LMG 25373</strain>
    </source>
</reference>
<evidence type="ECO:0000313" key="8">
    <source>
        <dbReference type="EMBL" id="MCM2437620.1"/>
    </source>
</evidence>
<feature type="compositionally biased region" description="Polar residues" evidence="6">
    <location>
        <begin position="280"/>
        <end position="296"/>
    </location>
</feature>
<evidence type="ECO:0000256" key="1">
    <source>
        <dbReference type="ARBA" id="ARBA00004651"/>
    </source>
</evidence>
<dbReference type="PANTHER" id="PTHR30213">
    <property type="entry name" value="INNER MEMBRANE PROTEIN YHJD"/>
    <property type="match status" value="1"/>
</dbReference>
<keyword evidence="4 7" id="KW-1133">Transmembrane helix</keyword>
<evidence type="ECO:0000256" key="2">
    <source>
        <dbReference type="ARBA" id="ARBA00022475"/>
    </source>
</evidence>
<dbReference type="EMBL" id="JAGMVS010000066">
    <property type="protein sequence ID" value="MCM2437620.1"/>
    <property type="molecule type" value="Genomic_DNA"/>
</dbReference>
<evidence type="ECO:0000256" key="6">
    <source>
        <dbReference type="SAM" id="MobiDB-lite"/>
    </source>
</evidence>
<dbReference type="Pfam" id="PF03631">
    <property type="entry name" value="Virul_fac_BrkB"/>
    <property type="match status" value="1"/>
</dbReference>
<feature type="transmembrane region" description="Helical" evidence="7">
    <location>
        <begin position="33"/>
        <end position="57"/>
    </location>
</feature>
<evidence type="ECO:0000313" key="9">
    <source>
        <dbReference type="Proteomes" id="UP001057481"/>
    </source>
</evidence>
<protein>
    <submittedName>
        <fullName evidence="8">YihY/virulence factor BrkB family protein</fullName>
    </submittedName>
</protein>
<feature type="transmembrane region" description="Helical" evidence="7">
    <location>
        <begin position="179"/>
        <end position="199"/>
    </location>
</feature>
<feature type="transmembrane region" description="Helical" evidence="7">
    <location>
        <begin position="208"/>
        <end position="231"/>
    </location>
</feature>
<dbReference type="Proteomes" id="UP001057481">
    <property type="component" value="Unassembled WGS sequence"/>
</dbReference>
<keyword evidence="9" id="KW-1185">Reference proteome</keyword>
<comment type="subcellular location">
    <subcellularLocation>
        <location evidence="1">Cell membrane</location>
        <topology evidence="1">Multi-pass membrane protein</topology>
    </subcellularLocation>
</comment>
<name>A0ABT0VM75_9LACO</name>
<feature type="region of interest" description="Disordered" evidence="6">
    <location>
        <begin position="280"/>
        <end position="304"/>
    </location>
</feature>
<dbReference type="NCBIfam" id="TIGR00765">
    <property type="entry name" value="yihY_not_rbn"/>
    <property type="match status" value="1"/>
</dbReference>
<keyword evidence="3 7" id="KW-0812">Transmembrane</keyword>
<evidence type="ECO:0000256" key="5">
    <source>
        <dbReference type="ARBA" id="ARBA00023136"/>
    </source>
</evidence>
<proteinExistence type="predicted"/>
<organism evidence="8 9">
    <name type="scientific">Periweissella beninensis</name>
    <dbReference type="NCBI Taxonomy" id="504936"/>
    <lineage>
        <taxon>Bacteria</taxon>
        <taxon>Bacillati</taxon>
        <taxon>Bacillota</taxon>
        <taxon>Bacilli</taxon>
        <taxon>Lactobacillales</taxon>
        <taxon>Lactobacillaceae</taxon>
        <taxon>Periweissella</taxon>
    </lineage>
</organism>
<evidence type="ECO:0000256" key="4">
    <source>
        <dbReference type="ARBA" id="ARBA00022989"/>
    </source>
</evidence>
<dbReference type="InterPro" id="IPR017039">
    <property type="entry name" value="Virul_fac_BrkB"/>
</dbReference>
<dbReference type="PANTHER" id="PTHR30213:SF0">
    <property type="entry name" value="UPF0761 MEMBRANE PROTEIN YIHY"/>
    <property type="match status" value="1"/>
</dbReference>
<evidence type="ECO:0000256" key="7">
    <source>
        <dbReference type="SAM" id="Phobius"/>
    </source>
</evidence>
<comment type="caution">
    <text evidence="8">The sequence shown here is derived from an EMBL/GenBank/DDBJ whole genome shotgun (WGS) entry which is preliminary data.</text>
</comment>
<feature type="transmembrane region" description="Helical" evidence="7">
    <location>
        <begin position="243"/>
        <end position="271"/>
    </location>
</feature>
<dbReference type="PIRSF" id="PIRSF035875">
    <property type="entry name" value="RNase_BN"/>
    <property type="match status" value="1"/>
</dbReference>
<gene>
    <name evidence="8" type="ORF">KAK10_06830</name>
</gene>
<sequence>MIKKWQQVRDNKWLKVSQEYFLRADISNASATIAYYSLLALFPAIIALGAILPFLGININHSLELLKTAVPNNIYQVLTPIIRSVLARQSVGLFSVGIIITLWSLSKVVAAFRQRLDIIYNIKKPKSPVLVRIISMAWLVATVGLLGLVIIIMSLSRLILEQLTTFKELRGWVTLIQNAKWPIVCVVLVIGVMILNYALPAKRPKFRWALLGSSLEVGGFLGLSQLFGLYVNIAAAKYSFYQAIGTFIILLIWLNLVASIALIGATFIAILNHVETEQHTASQNDDEQPNQINENWGKTRFLRK</sequence>
<evidence type="ECO:0000256" key="3">
    <source>
        <dbReference type="ARBA" id="ARBA00022692"/>
    </source>
</evidence>
<dbReference type="RefSeq" id="WP_205143317.1">
    <property type="nucleotide sequence ID" value="NZ_JAFBDN010000005.1"/>
</dbReference>